<feature type="coiled-coil region" evidence="7">
    <location>
        <begin position="110"/>
        <end position="143"/>
    </location>
</feature>
<evidence type="ECO:0000256" key="2">
    <source>
        <dbReference type="ARBA" id="ARBA00022840"/>
    </source>
</evidence>
<dbReference type="GO" id="GO:0005524">
    <property type="term" value="F:ATP binding"/>
    <property type="evidence" value="ECO:0007669"/>
    <property type="project" value="UniProtKB-KW"/>
</dbReference>
<evidence type="ECO:0000256" key="5">
    <source>
        <dbReference type="ARBA" id="ARBA00023163"/>
    </source>
</evidence>
<dbReference type="InterPro" id="IPR002197">
    <property type="entry name" value="HTH_Fis"/>
</dbReference>
<keyword evidence="4" id="KW-0238">DNA-binding</keyword>
<keyword evidence="7" id="KW-0175">Coiled coil</keyword>
<dbReference type="PRINTS" id="PR01590">
    <property type="entry name" value="HTHFIS"/>
</dbReference>
<dbReference type="Gene3D" id="1.10.8.60">
    <property type="match status" value="1"/>
</dbReference>
<evidence type="ECO:0000256" key="6">
    <source>
        <dbReference type="PROSITE-ProRule" id="PRU00169"/>
    </source>
</evidence>
<dbReference type="PROSITE" id="PS00676">
    <property type="entry name" value="SIGMA54_INTERACT_2"/>
    <property type="match status" value="1"/>
</dbReference>
<dbReference type="InterPro" id="IPR027417">
    <property type="entry name" value="P-loop_NTPase"/>
</dbReference>
<dbReference type="AlphaFoldDB" id="A0A7V1LLX3"/>
<dbReference type="SMART" id="SM00382">
    <property type="entry name" value="AAA"/>
    <property type="match status" value="1"/>
</dbReference>
<organism evidence="10">
    <name type="scientific">Caldithrix abyssi</name>
    <dbReference type="NCBI Taxonomy" id="187145"/>
    <lineage>
        <taxon>Bacteria</taxon>
        <taxon>Pseudomonadati</taxon>
        <taxon>Calditrichota</taxon>
        <taxon>Calditrichia</taxon>
        <taxon>Calditrichales</taxon>
        <taxon>Calditrichaceae</taxon>
        <taxon>Caldithrix</taxon>
    </lineage>
</organism>
<accession>A0A7V1LLX3</accession>
<evidence type="ECO:0000256" key="3">
    <source>
        <dbReference type="ARBA" id="ARBA00023015"/>
    </source>
</evidence>
<dbReference type="SMART" id="SM00448">
    <property type="entry name" value="REC"/>
    <property type="match status" value="1"/>
</dbReference>
<keyword evidence="5" id="KW-0804">Transcription</keyword>
<dbReference type="SUPFAM" id="SSF46689">
    <property type="entry name" value="Homeodomain-like"/>
    <property type="match status" value="1"/>
</dbReference>
<dbReference type="FunFam" id="3.40.50.300:FF:000006">
    <property type="entry name" value="DNA-binding transcriptional regulator NtrC"/>
    <property type="match status" value="1"/>
</dbReference>
<dbReference type="SUPFAM" id="SSF52172">
    <property type="entry name" value="CheY-like"/>
    <property type="match status" value="1"/>
</dbReference>
<dbReference type="InterPro" id="IPR009057">
    <property type="entry name" value="Homeodomain-like_sf"/>
</dbReference>
<dbReference type="PROSITE" id="PS50110">
    <property type="entry name" value="RESPONSE_REGULATORY"/>
    <property type="match status" value="1"/>
</dbReference>
<dbReference type="Pfam" id="PF00072">
    <property type="entry name" value="Response_reg"/>
    <property type="match status" value="1"/>
</dbReference>
<dbReference type="InterPro" id="IPR001789">
    <property type="entry name" value="Sig_transdc_resp-reg_receiver"/>
</dbReference>
<dbReference type="Gene3D" id="3.40.50.2300">
    <property type="match status" value="1"/>
</dbReference>
<dbReference type="Pfam" id="PF25601">
    <property type="entry name" value="AAA_lid_14"/>
    <property type="match status" value="1"/>
</dbReference>
<dbReference type="EMBL" id="DRLD01000185">
    <property type="protein sequence ID" value="HED10370.1"/>
    <property type="molecule type" value="Genomic_DNA"/>
</dbReference>
<dbReference type="CDD" id="cd00009">
    <property type="entry name" value="AAA"/>
    <property type="match status" value="1"/>
</dbReference>
<keyword evidence="2" id="KW-0067">ATP-binding</keyword>
<dbReference type="GO" id="GO:0006355">
    <property type="term" value="P:regulation of DNA-templated transcription"/>
    <property type="evidence" value="ECO:0007669"/>
    <property type="project" value="InterPro"/>
</dbReference>
<dbReference type="GO" id="GO:0043565">
    <property type="term" value="F:sequence-specific DNA binding"/>
    <property type="evidence" value="ECO:0007669"/>
    <property type="project" value="InterPro"/>
</dbReference>
<keyword evidence="1" id="KW-0547">Nucleotide-binding</keyword>
<dbReference type="SUPFAM" id="SSF52540">
    <property type="entry name" value="P-loop containing nucleoside triphosphate hydrolases"/>
    <property type="match status" value="1"/>
</dbReference>
<keyword evidence="6" id="KW-0597">Phosphoprotein</keyword>
<evidence type="ECO:0000259" key="9">
    <source>
        <dbReference type="PROSITE" id="PS50110"/>
    </source>
</evidence>
<dbReference type="InterPro" id="IPR002078">
    <property type="entry name" value="Sigma_54_int"/>
</dbReference>
<dbReference type="InterPro" id="IPR025944">
    <property type="entry name" value="Sigma_54_int_dom_CS"/>
</dbReference>
<proteinExistence type="predicted"/>
<reference evidence="10" key="1">
    <citation type="journal article" date="2020" name="mSystems">
        <title>Genome- and Community-Level Interaction Insights into Carbon Utilization and Element Cycling Functions of Hydrothermarchaeota in Hydrothermal Sediment.</title>
        <authorList>
            <person name="Zhou Z."/>
            <person name="Liu Y."/>
            <person name="Xu W."/>
            <person name="Pan J."/>
            <person name="Luo Z.H."/>
            <person name="Li M."/>
        </authorList>
    </citation>
    <scope>NUCLEOTIDE SEQUENCE [LARGE SCALE GENOMIC DNA]</scope>
    <source>
        <strain evidence="10">HyVt-456</strain>
    </source>
</reference>
<evidence type="ECO:0000256" key="1">
    <source>
        <dbReference type="ARBA" id="ARBA00022741"/>
    </source>
</evidence>
<feature type="domain" description="Sigma-54 factor interaction" evidence="8">
    <location>
        <begin position="151"/>
        <end position="379"/>
    </location>
</feature>
<dbReference type="InterPro" id="IPR025662">
    <property type="entry name" value="Sigma_54_int_dom_ATP-bd_1"/>
</dbReference>
<sequence>MSNRDRQVLIIDDNETMLMAMSESLEREGYRVTAHTDAQQALEQFKAGPFPLVITDLRMAPLDGLAVLNAVKAQQPLCEVLLISAYGNVEKAVEAMRLGAADFLTKPFSNEELRVRVDRLFEKIEKNRQLSHLEDENRYLTEELESRYAEMIGRSPAMKRIYDLIRRVASDDSAVLIEGESGTGKELVARAIHQSGKRADKPFIRVNCGALNDNLLESELFGHEKGAFTGAIRQRKGRFELADGGTLFLDEVSEISPHLQVKLLRAVQQKEFERVGGEETLRVDIRIVAASNRKLLQEVHAGTFREDLYYRLNIIPVTLPPLRERAEDIPLLAEYFLQRLNRQKKKNYGFSDEALKRMMHYAWPGNIRELENMVERLVVISPEAVITAETIDAFLGGQPARGLAALDRLPLDEALAVYEKRRLEEALEQCGHNRSQTARTLGIKTSALYYKLEKYGLL</sequence>
<dbReference type="PROSITE" id="PS00688">
    <property type="entry name" value="SIGMA54_INTERACT_3"/>
    <property type="match status" value="1"/>
</dbReference>
<dbReference type="Proteomes" id="UP000886005">
    <property type="component" value="Unassembled WGS sequence"/>
</dbReference>
<feature type="domain" description="Response regulatory" evidence="9">
    <location>
        <begin position="7"/>
        <end position="121"/>
    </location>
</feature>
<dbReference type="PANTHER" id="PTHR32071">
    <property type="entry name" value="TRANSCRIPTIONAL REGULATORY PROTEIN"/>
    <property type="match status" value="1"/>
</dbReference>
<dbReference type="PROSITE" id="PS00675">
    <property type="entry name" value="SIGMA54_INTERACT_1"/>
    <property type="match status" value="1"/>
</dbReference>
<dbReference type="GO" id="GO:0000160">
    <property type="term" value="P:phosphorelay signal transduction system"/>
    <property type="evidence" value="ECO:0007669"/>
    <property type="project" value="InterPro"/>
</dbReference>
<dbReference type="Pfam" id="PF00158">
    <property type="entry name" value="Sigma54_activat"/>
    <property type="match status" value="1"/>
</dbReference>
<name>A0A7V1LLX3_CALAY</name>
<evidence type="ECO:0000259" key="8">
    <source>
        <dbReference type="PROSITE" id="PS50045"/>
    </source>
</evidence>
<dbReference type="PROSITE" id="PS50045">
    <property type="entry name" value="SIGMA54_INTERACT_4"/>
    <property type="match status" value="1"/>
</dbReference>
<comment type="caution">
    <text evidence="10">The sequence shown here is derived from an EMBL/GenBank/DDBJ whole genome shotgun (WGS) entry which is preliminary data.</text>
</comment>
<evidence type="ECO:0000313" key="10">
    <source>
        <dbReference type="EMBL" id="HED10370.1"/>
    </source>
</evidence>
<feature type="modified residue" description="4-aspartylphosphate" evidence="6">
    <location>
        <position position="56"/>
    </location>
</feature>
<protein>
    <submittedName>
        <fullName evidence="10">Sigma-54-dependent Fis family transcriptional regulator</fullName>
    </submittedName>
</protein>
<dbReference type="Gene3D" id="3.40.50.300">
    <property type="entry name" value="P-loop containing nucleotide triphosphate hydrolases"/>
    <property type="match status" value="1"/>
</dbReference>
<evidence type="ECO:0000256" key="7">
    <source>
        <dbReference type="SAM" id="Coils"/>
    </source>
</evidence>
<dbReference type="InterPro" id="IPR003593">
    <property type="entry name" value="AAA+_ATPase"/>
</dbReference>
<dbReference type="InterPro" id="IPR058031">
    <property type="entry name" value="AAA_lid_NorR"/>
</dbReference>
<dbReference type="InterPro" id="IPR025943">
    <property type="entry name" value="Sigma_54_int_dom_ATP-bd_2"/>
</dbReference>
<evidence type="ECO:0000256" key="4">
    <source>
        <dbReference type="ARBA" id="ARBA00023125"/>
    </source>
</evidence>
<dbReference type="Gene3D" id="1.10.10.60">
    <property type="entry name" value="Homeodomain-like"/>
    <property type="match status" value="1"/>
</dbReference>
<keyword evidence="3" id="KW-0805">Transcription regulation</keyword>
<gene>
    <name evidence="10" type="ORF">ENJ10_06755</name>
</gene>
<dbReference type="InterPro" id="IPR011006">
    <property type="entry name" value="CheY-like_superfamily"/>
</dbReference>
<dbReference type="Pfam" id="PF02954">
    <property type="entry name" value="HTH_8"/>
    <property type="match status" value="1"/>
</dbReference>